<accession>A0A838YA71</accession>
<protein>
    <submittedName>
        <fullName evidence="1">Uncharacterized protein</fullName>
    </submittedName>
</protein>
<dbReference type="AlphaFoldDB" id="A0A838YA71"/>
<organism evidence="1 2">
    <name type="scientific">Aquitalea aquatica</name>
    <dbReference type="NCBI Taxonomy" id="3044273"/>
    <lineage>
        <taxon>Bacteria</taxon>
        <taxon>Pseudomonadati</taxon>
        <taxon>Pseudomonadota</taxon>
        <taxon>Betaproteobacteria</taxon>
        <taxon>Neisseriales</taxon>
        <taxon>Chromobacteriaceae</taxon>
        <taxon>Aquitalea</taxon>
    </lineage>
</organism>
<reference evidence="1 2" key="1">
    <citation type="submission" date="2020-07" db="EMBL/GenBank/DDBJ databases">
        <title>Draft genome sequence of violacein-producing bacteria and related species.</title>
        <authorList>
            <person name="Wilson H.S."/>
            <person name="De Leon M.E."/>
        </authorList>
    </citation>
    <scope>NUCLEOTIDE SEQUENCE [LARGE SCALE GENOMIC DNA]</scope>
    <source>
        <strain evidence="1 2">HSC-21Su07</strain>
    </source>
</reference>
<sequence>MSELSIKIEYENNRKKPAAVFEAMAQYIEAYQDFSQLLISSVGIKADFEFQLDDIKEGSILSKLSALPGLIDKGLEEIFYAAGNRTMAKLKGQTSTEEDVESLGAELEADIAKRISGEIASPMIDRTKLAFVLREFSQANEKLNKGEKVSFHSKDERSNIYHLDTDWRFTGNPAEMFQGDIEHHDVEGSFYAVMAVNEGNALWCFKSIEMNRRIHATITHKDWLSRYQNGLIQPIGPKDVIKARVAYDIYTPPKGRGNPTIRNAKIIDVIQIIRNQSGYQYEFGGNQ</sequence>
<dbReference type="Proteomes" id="UP000545606">
    <property type="component" value="Unassembled WGS sequence"/>
</dbReference>
<dbReference type="EMBL" id="JACERN010000022">
    <property type="protein sequence ID" value="MBA4707935.1"/>
    <property type="molecule type" value="Genomic_DNA"/>
</dbReference>
<comment type="caution">
    <text evidence="1">The sequence shown here is derived from an EMBL/GenBank/DDBJ whole genome shotgun (WGS) entry which is preliminary data.</text>
</comment>
<gene>
    <name evidence="1" type="ORF">H2Z84_06010</name>
</gene>
<evidence type="ECO:0000313" key="1">
    <source>
        <dbReference type="EMBL" id="MBA4707935.1"/>
    </source>
</evidence>
<dbReference type="RefSeq" id="WP_181835175.1">
    <property type="nucleotide sequence ID" value="NZ_JACERN010000022.1"/>
</dbReference>
<evidence type="ECO:0000313" key="2">
    <source>
        <dbReference type="Proteomes" id="UP000545606"/>
    </source>
</evidence>
<keyword evidence="2" id="KW-1185">Reference proteome</keyword>
<name>A0A838YA71_9NEIS</name>
<proteinExistence type="predicted"/>